<dbReference type="AlphaFoldDB" id="K0KPK5"/>
<reference evidence="3 4" key="1">
    <citation type="journal article" date="2012" name="Eukaryot. Cell">
        <title>Draft genome sequence of Wickerhamomyces ciferrii NRRL Y-1031 F-60-10.</title>
        <authorList>
            <person name="Schneider J."/>
            <person name="Andrea H."/>
            <person name="Blom J."/>
            <person name="Jaenicke S."/>
            <person name="Ruckert C."/>
            <person name="Schorsch C."/>
            <person name="Szczepanowski R."/>
            <person name="Farwick M."/>
            <person name="Goesmann A."/>
            <person name="Puhler A."/>
            <person name="Schaffer S."/>
            <person name="Tauch A."/>
            <person name="Kohler T."/>
            <person name="Brinkrolf K."/>
        </authorList>
    </citation>
    <scope>NUCLEOTIDE SEQUENCE [LARGE SCALE GENOMIC DNA]</scope>
    <source>
        <strain evidence="4">ATCC 14091 / BCRC 22168 / CBS 111 / JCM 3599 / NBRC 0793 / NRRL Y-1031 F-60-10</strain>
    </source>
</reference>
<evidence type="ECO:0000256" key="1">
    <source>
        <dbReference type="SAM" id="MobiDB-lite"/>
    </source>
</evidence>
<dbReference type="InParanoid" id="K0KPK5"/>
<feature type="domain" description="Transcription regulator Rua1 C-terminal" evidence="2">
    <location>
        <begin position="99"/>
        <end position="196"/>
    </location>
</feature>
<dbReference type="eggNOG" id="ENOG502QTFH">
    <property type="taxonomic scope" value="Eukaryota"/>
</dbReference>
<evidence type="ECO:0000313" key="3">
    <source>
        <dbReference type="EMBL" id="CCH43294.1"/>
    </source>
</evidence>
<sequence length="657" mass="76155">MSTSLSSLDWKELNVALSQGPSILDHEYSRLHRHYRYGTGIDAIDAVDGNSGYNNNHFNGGIGSYRKEEINWPFEELRDGTSVLFNYFYSIPDHDSQKKRVEALLKIMNDDYERHLRERHCVYTKGLKAPQPHIGNKLNSTDDVKGLQVNGSPELKITCPYHSKTDHGEACLASFSFDERSEAPFAEYFTHFYQSHVLNQKKSPWTISWSDISINTFQKLNGYTDDIEQFNADFTLVTGLNAADAGIGENPLLNNCHYPCNVSLLKERPTNPRARDPMEFLSFLCPFCIPSFKSKNKKADTFFDVSNGDYERHLRERHGFYTNGKKAPQPYIGDTLIFRDDGNGSPVNEKPELTITCPHHLKSARKQSCLASFLFNKDSQAPFAEYFTHYFQTHMLQKEEPSWTSRYRPRYLSGVDESNKKIDTNYFIPIDPSLHVRAFVHQLKDRRHKWVLQPFILPPLDDERLIESKKRIENLPKAKSLNLGKFYDYHKIYSLGMNISLHRDSVKFTIDKGQEKKQEITHIHLKNGEVKRRNRSVSLSDDVHRVNGEVRRRNRSVSLSNDIHRVNGEVRRRNRSVSLSNDIHRVNGEVKKKYKSVHPNNVKYEDEDEFFDTNSTPITPKSNSAKDKTILEPGNEEESDLDFLVKLRVDRTKQRYH</sequence>
<accession>K0KPK5</accession>
<protein>
    <recommendedName>
        <fullName evidence="2">Transcription regulator Rua1 C-terminal domain-containing protein</fullName>
    </recommendedName>
</protein>
<feature type="domain" description="Transcription regulator Rua1 C-terminal" evidence="2">
    <location>
        <begin position="283"/>
        <end position="394"/>
    </location>
</feature>
<dbReference type="Proteomes" id="UP000009328">
    <property type="component" value="Unassembled WGS sequence"/>
</dbReference>
<proteinExistence type="predicted"/>
<comment type="caution">
    <text evidence="3">The sequence shown here is derived from an EMBL/GenBank/DDBJ whole genome shotgun (WGS) entry which is preliminary data.</text>
</comment>
<gene>
    <name evidence="3" type="ORF">BN7_2842</name>
</gene>
<feature type="compositionally biased region" description="Polar residues" evidence="1">
    <location>
        <begin position="612"/>
        <end position="623"/>
    </location>
</feature>
<organism evidence="3 4">
    <name type="scientific">Wickerhamomyces ciferrii (strain ATCC 14091 / BCRC 22168 / CBS 111 / JCM 3599 / NBRC 0793 / NRRL Y-1031 F-60-10)</name>
    <name type="common">Yeast</name>
    <name type="synonym">Pichia ciferrii</name>
    <dbReference type="NCBI Taxonomy" id="1206466"/>
    <lineage>
        <taxon>Eukaryota</taxon>
        <taxon>Fungi</taxon>
        <taxon>Dikarya</taxon>
        <taxon>Ascomycota</taxon>
        <taxon>Saccharomycotina</taxon>
        <taxon>Saccharomycetes</taxon>
        <taxon>Phaffomycetales</taxon>
        <taxon>Wickerhamomycetaceae</taxon>
        <taxon>Wickerhamomyces</taxon>
    </lineage>
</organism>
<evidence type="ECO:0000313" key="4">
    <source>
        <dbReference type="Proteomes" id="UP000009328"/>
    </source>
</evidence>
<feature type="region of interest" description="Disordered" evidence="1">
    <location>
        <begin position="609"/>
        <end position="637"/>
    </location>
</feature>
<dbReference type="EMBL" id="CAIF01000075">
    <property type="protein sequence ID" value="CCH43294.1"/>
    <property type="molecule type" value="Genomic_DNA"/>
</dbReference>
<keyword evidence="4" id="KW-1185">Reference proteome</keyword>
<dbReference type="HOGENOM" id="CLU_417499_0_0_1"/>
<name>K0KPK5_WICCF</name>
<dbReference type="STRING" id="1206466.K0KPK5"/>
<dbReference type="InterPro" id="IPR028012">
    <property type="entry name" value="Rua1_C"/>
</dbReference>
<evidence type="ECO:0000259" key="2">
    <source>
        <dbReference type="Pfam" id="PF14616"/>
    </source>
</evidence>
<dbReference type="Pfam" id="PF14616">
    <property type="entry name" value="Rua1_C"/>
    <property type="match status" value="2"/>
</dbReference>